<dbReference type="Pfam" id="PF01817">
    <property type="entry name" value="CM_2"/>
    <property type="match status" value="1"/>
</dbReference>
<dbReference type="PROSITE" id="PS51176">
    <property type="entry name" value="PDH_ADH"/>
    <property type="match status" value="1"/>
</dbReference>
<gene>
    <name evidence="5" type="ORF">EV693_11411</name>
</gene>
<dbReference type="PROSITE" id="PS51168">
    <property type="entry name" value="CHORISMATE_MUT_2"/>
    <property type="match status" value="1"/>
</dbReference>
<dbReference type="PIRSF" id="PIRSF001499">
    <property type="entry name" value="Chor_mut_pdh_Tpr"/>
    <property type="match status" value="1"/>
</dbReference>
<dbReference type="PANTHER" id="PTHR21363:SF0">
    <property type="entry name" value="PREPHENATE DEHYDROGENASE [NADP(+)]"/>
    <property type="match status" value="1"/>
</dbReference>
<evidence type="ECO:0000256" key="1">
    <source>
        <dbReference type="ARBA" id="ARBA00023002"/>
    </source>
</evidence>
<keyword evidence="2" id="KW-0057">Aromatic amino acid biosynthesis</keyword>
<evidence type="ECO:0000313" key="5">
    <source>
        <dbReference type="EMBL" id="TCP16094.1"/>
    </source>
</evidence>
<dbReference type="InterPro" id="IPR036291">
    <property type="entry name" value="NAD(P)-bd_dom_sf"/>
</dbReference>
<dbReference type="EMBL" id="SLXJ01000014">
    <property type="protein sequence ID" value="TCP16094.1"/>
    <property type="molecule type" value="Genomic_DNA"/>
</dbReference>
<keyword evidence="2" id="KW-0963">Cytoplasm</keyword>
<dbReference type="InterPro" id="IPR050812">
    <property type="entry name" value="Preph/Arog_dehydrog"/>
</dbReference>
<dbReference type="Gene3D" id="1.10.3660.10">
    <property type="entry name" value="6-phosphogluconate dehydrogenase C-terminal like domain"/>
    <property type="match status" value="1"/>
</dbReference>
<feature type="domain" description="Prephenate/arogenate dehydrogenase" evidence="4">
    <location>
        <begin position="105"/>
        <end position="368"/>
    </location>
</feature>
<dbReference type="SUPFAM" id="SSF48179">
    <property type="entry name" value="6-phosphogluconate dehydrogenase C-terminal domain-like"/>
    <property type="match status" value="1"/>
</dbReference>
<evidence type="ECO:0000259" key="4">
    <source>
        <dbReference type="PROSITE" id="PS51176"/>
    </source>
</evidence>
<comment type="pathway">
    <text evidence="2">Amino-acid biosynthesis; L-tyrosine biosynthesis; (4-hydroxyphenyl)pyruvate from prephenate (NAD(+) route): step 1/1.</text>
</comment>
<dbReference type="Pfam" id="PF20463">
    <property type="entry name" value="PDH_C"/>
    <property type="match status" value="1"/>
</dbReference>
<dbReference type="InterPro" id="IPR046825">
    <property type="entry name" value="PDH_C"/>
</dbReference>
<dbReference type="GO" id="GO:0070403">
    <property type="term" value="F:NAD+ binding"/>
    <property type="evidence" value="ECO:0007669"/>
    <property type="project" value="InterPro"/>
</dbReference>
<dbReference type="Gene3D" id="1.20.59.10">
    <property type="entry name" value="Chorismate mutase"/>
    <property type="match status" value="1"/>
</dbReference>
<dbReference type="GO" id="GO:0046417">
    <property type="term" value="P:chorismate metabolic process"/>
    <property type="evidence" value="ECO:0007669"/>
    <property type="project" value="InterPro"/>
</dbReference>
<evidence type="ECO:0000259" key="3">
    <source>
        <dbReference type="PROSITE" id="PS51168"/>
    </source>
</evidence>
<dbReference type="GO" id="GO:0004665">
    <property type="term" value="F:prephenate dehydrogenase (NADP+) activity"/>
    <property type="evidence" value="ECO:0007669"/>
    <property type="project" value="InterPro"/>
</dbReference>
<dbReference type="AlphaFoldDB" id="A0A4R2N5F9"/>
<dbReference type="Pfam" id="PF02153">
    <property type="entry name" value="PDH_N"/>
    <property type="match status" value="1"/>
</dbReference>
<dbReference type="Proteomes" id="UP000295537">
    <property type="component" value="Unassembled WGS sequence"/>
</dbReference>
<dbReference type="InterPro" id="IPR011277">
    <property type="entry name" value="CM_T"/>
</dbReference>
<keyword evidence="2" id="KW-0520">NAD</keyword>
<dbReference type="InterPro" id="IPR046826">
    <property type="entry name" value="PDH_N"/>
</dbReference>
<dbReference type="InterPro" id="IPR008927">
    <property type="entry name" value="6-PGluconate_DH-like_C_sf"/>
</dbReference>
<dbReference type="GO" id="GO:0005737">
    <property type="term" value="C:cytoplasm"/>
    <property type="evidence" value="ECO:0007669"/>
    <property type="project" value="UniProtKB-SubCell"/>
</dbReference>
<keyword evidence="1 2" id="KW-0560">Oxidoreductase</keyword>
<dbReference type="SUPFAM" id="SSF51735">
    <property type="entry name" value="NAD(P)-binding Rossmann-fold domains"/>
    <property type="match status" value="1"/>
</dbReference>
<dbReference type="PANTHER" id="PTHR21363">
    <property type="entry name" value="PREPHENATE DEHYDROGENASE"/>
    <property type="match status" value="1"/>
</dbReference>
<dbReference type="InterPro" id="IPR008244">
    <property type="entry name" value="Chor_mut/prephenate_DH_T"/>
</dbReference>
<dbReference type="GO" id="GO:0004106">
    <property type="term" value="F:chorismate mutase activity"/>
    <property type="evidence" value="ECO:0007669"/>
    <property type="project" value="InterPro"/>
</dbReference>
<dbReference type="SMART" id="SM00830">
    <property type="entry name" value="CM_2"/>
    <property type="match status" value="1"/>
</dbReference>
<feature type="domain" description="Chorismate mutase" evidence="3">
    <location>
        <begin position="5"/>
        <end position="96"/>
    </location>
</feature>
<dbReference type="NCBIfam" id="NF008400">
    <property type="entry name" value="PRK11199.1"/>
    <property type="match status" value="1"/>
</dbReference>
<dbReference type="InterPro" id="IPR003099">
    <property type="entry name" value="Prephen_DH"/>
</dbReference>
<organism evidence="5 6">
    <name type="scientific">Nicoletella semolina</name>
    <dbReference type="NCBI Taxonomy" id="271160"/>
    <lineage>
        <taxon>Bacteria</taxon>
        <taxon>Pseudomonadati</taxon>
        <taxon>Pseudomonadota</taxon>
        <taxon>Gammaproteobacteria</taxon>
        <taxon>Pasteurellales</taxon>
        <taxon>Pasteurellaceae</taxon>
        <taxon>Nicoletella</taxon>
    </lineage>
</organism>
<reference evidence="5 6" key="1">
    <citation type="submission" date="2019-03" db="EMBL/GenBank/DDBJ databases">
        <title>Genomic Encyclopedia of Type Strains, Phase IV (KMG-IV): sequencing the most valuable type-strain genomes for metagenomic binning, comparative biology and taxonomic classification.</title>
        <authorList>
            <person name="Goeker M."/>
        </authorList>
    </citation>
    <scope>NUCLEOTIDE SEQUENCE [LARGE SCALE GENOMIC DNA]</scope>
    <source>
        <strain evidence="5 6">DSM 16380</strain>
    </source>
</reference>
<evidence type="ECO:0000313" key="6">
    <source>
        <dbReference type="Proteomes" id="UP000295537"/>
    </source>
</evidence>
<dbReference type="NCBIfam" id="TIGR01799">
    <property type="entry name" value="CM_T"/>
    <property type="match status" value="1"/>
</dbReference>
<keyword evidence="2" id="KW-0413">Isomerase</keyword>
<dbReference type="SUPFAM" id="SSF48600">
    <property type="entry name" value="Chorismate mutase II"/>
    <property type="match status" value="1"/>
</dbReference>
<protein>
    <recommendedName>
        <fullName evidence="2">T-protein</fullName>
    </recommendedName>
</protein>
<dbReference type="InterPro" id="IPR036979">
    <property type="entry name" value="CM_dom_sf"/>
</dbReference>
<keyword evidence="2" id="KW-0827">Tyrosine biosynthesis</keyword>
<comment type="pathway">
    <text evidence="2">Metabolic intermediate biosynthesis; prephenate biosynthesis; prephenate from chorismate: step 1/1.</text>
</comment>
<dbReference type="UniPathway" id="UPA00122">
    <property type="reaction ID" value="UER00961"/>
</dbReference>
<dbReference type="UniPathway" id="UPA00120">
    <property type="reaction ID" value="UER00203"/>
</dbReference>
<proteinExistence type="predicted"/>
<dbReference type="InterPro" id="IPR002701">
    <property type="entry name" value="CM_II_prokaryot"/>
</dbReference>
<name>A0A4R2N5F9_9PAST</name>
<dbReference type="InterPro" id="IPR036263">
    <property type="entry name" value="Chorismate_II_sf"/>
</dbReference>
<keyword evidence="2" id="KW-0028">Amino-acid biosynthesis</keyword>
<comment type="caution">
    <text evidence="5">The sequence shown here is derived from an EMBL/GenBank/DDBJ whole genome shotgun (WGS) entry which is preliminary data.</text>
</comment>
<dbReference type="GO" id="GO:0006571">
    <property type="term" value="P:tyrosine biosynthetic process"/>
    <property type="evidence" value="ECO:0007669"/>
    <property type="project" value="UniProtKB-UniPathway"/>
</dbReference>
<sequence>MYTLCEQINPLEPIRKKIDQLDQQLIQLLATRLSLVAEVGKIKHQHGLPIYAPEREAAMLNARRAEAQEQGISADLIEDVLRRVMRESYARENKLGFKKVNPNIRKIVVVGGKGKLGGLFADYFYNSGYQVAILDKDDWHNAANILHEADMVLVSVPIANTLETIAALKPYLTETMLLADLTSVKSQPLEKMLEVHRGAVVGLHPMFGSDITSMAKQVVACCHGRFAENYAWLLEQIRIWGTKIEVVDAQQHDYAMTYIQALRHFSTFAYGLHLSKQSVKLPQLLALSSPIYRLELAMIGRLFAQDAELYADIIADKPENLAVIESLQQSFAEALSFFQTKDKQSFVEAFKTVHQWFGDYSECFLKESQNLLQQANDFRY</sequence>
<dbReference type="GO" id="GO:0008977">
    <property type="term" value="F:prephenate dehydrogenase (NAD+) activity"/>
    <property type="evidence" value="ECO:0007669"/>
    <property type="project" value="InterPro"/>
</dbReference>
<dbReference type="Gene3D" id="3.40.50.720">
    <property type="entry name" value="NAD(P)-binding Rossmann-like Domain"/>
    <property type="match status" value="1"/>
</dbReference>
<accession>A0A4R2N5F9</accession>
<evidence type="ECO:0000256" key="2">
    <source>
        <dbReference type="PIRNR" id="PIRNR001499"/>
    </source>
</evidence>
<comment type="subcellular location">
    <subcellularLocation>
        <location evidence="2">Cytoplasm</location>
    </subcellularLocation>
</comment>
<keyword evidence="6" id="KW-1185">Reference proteome</keyword>